<accession>A0A4Z0W7H4</accession>
<protein>
    <submittedName>
        <fullName evidence="2">Uncharacterized protein</fullName>
    </submittedName>
</protein>
<gene>
    <name evidence="2" type="ORF">E4656_18185</name>
</gene>
<sequence>MTRCLLRLLFCLTLSSGLMAQPWSNLSLYEHEQDDWRLWEDPTMNQAGDITRLSYQGWTSLSDYLRQTHFAGDDISPLVLDVGLWIFVLPHPAIWMRNEWQRDLLRGGDLNARSNASFLWSDSEQHETYVYGPTDAELTEFRQGSPGQYARLGSVRYEATQQLVGELSEASFFNYRVPRYRFAKAYLTLQDTLSLYRCRNSDYDLPGGEAESRQDITGHDCLHWVNALHSDAGDPHQRYVAHDDLSDDAQEYLDSAFWFSLLNFIDTQYFDEQNNGEANRLSFQPTPFGRAFGWHHLRWHEGMQVGWDLYWLQNDEQNLPAGRLSLLEYPLGSGAFNGRLAGWRQPEDLAFRSSGADNGWAIEMGYSHTVMQRLRLQGDWYYKSDGWYPGVRHLDEGVGWRLGVDVRLF</sequence>
<reference evidence="2 3" key="1">
    <citation type="submission" date="2019-04" db="EMBL/GenBank/DDBJ databases">
        <title>Natronospirillum operosus gen. nov., sp. nov., a haloalkaliphilic satellite isolated from decaying biomass of laboratory culture of cyanobacterium Geitlerinema sp. and proposal of Natronospirillaceae fam. nov. and Saccharospirillaceae fam. nov.</title>
        <authorList>
            <person name="Kevbrin V."/>
            <person name="Boltyanskaya Y."/>
            <person name="Koziaeva V."/>
            <person name="Grouzdev D.S."/>
            <person name="Park M."/>
            <person name="Cho J."/>
        </authorList>
    </citation>
    <scope>NUCLEOTIDE SEQUENCE [LARGE SCALE GENOMIC DNA]</scope>
    <source>
        <strain evidence="2 3">G-116</strain>
    </source>
</reference>
<dbReference type="RefSeq" id="WP_135484740.1">
    <property type="nucleotide sequence ID" value="NZ_SRMF01000012.1"/>
</dbReference>
<dbReference type="OrthoDB" id="9553486at2"/>
<dbReference type="Proteomes" id="UP000297475">
    <property type="component" value="Unassembled WGS sequence"/>
</dbReference>
<evidence type="ECO:0000256" key="1">
    <source>
        <dbReference type="SAM" id="SignalP"/>
    </source>
</evidence>
<feature type="signal peptide" evidence="1">
    <location>
        <begin position="1"/>
        <end position="20"/>
    </location>
</feature>
<keyword evidence="1" id="KW-0732">Signal</keyword>
<feature type="chain" id="PRO_5021237436" evidence="1">
    <location>
        <begin position="21"/>
        <end position="409"/>
    </location>
</feature>
<comment type="caution">
    <text evidence="2">The sequence shown here is derived from an EMBL/GenBank/DDBJ whole genome shotgun (WGS) entry which is preliminary data.</text>
</comment>
<name>A0A4Z0W7H4_9GAMM</name>
<evidence type="ECO:0000313" key="3">
    <source>
        <dbReference type="Proteomes" id="UP000297475"/>
    </source>
</evidence>
<dbReference type="EMBL" id="SRMF01000012">
    <property type="protein sequence ID" value="TGG90652.1"/>
    <property type="molecule type" value="Genomic_DNA"/>
</dbReference>
<proteinExistence type="predicted"/>
<dbReference type="AlphaFoldDB" id="A0A4Z0W7H4"/>
<evidence type="ECO:0000313" key="2">
    <source>
        <dbReference type="EMBL" id="TGG90652.1"/>
    </source>
</evidence>
<organism evidence="2 3">
    <name type="scientific">Natronospirillum operosum</name>
    <dbReference type="NCBI Taxonomy" id="2759953"/>
    <lineage>
        <taxon>Bacteria</taxon>
        <taxon>Pseudomonadati</taxon>
        <taxon>Pseudomonadota</taxon>
        <taxon>Gammaproteobacteria</taxon>
        <taxon>Oceanospirillales</taxon>
        <taxon>Natronospirillaceae</taxon>
        <taxon>Natronospirillum</taxon>
    </lineage>
</organism>
<keyword evidence="3" id="KW-1185">Reference proteome</keyword>